<proteinExistence type="predicted"/>
<name>A0A6J4LC40_9GAMM</name>
<reference evidence="2" key="1">
    <citation type="submission" date="2020-02" db="EMBL/GenBank/DDBJ databases">
        <authorList>
            <person name="Meier V. D."/>
        </authorList>
    </citation>
    <scope>NUCLEOTIDE SEQUENCE</scope>
    <source>
        <strain evidence="2">AVDCRST_MAG71</strain>
    </source>
</reference>
<feature type="compositionally biased region" description="Basic residues" evidence="1">
    <location>
        <begin position="38"/>
        <end position="49"/>
    </location>
</feature>
<sequence length="95" mass="10565">CARTFWLPSPLPACWWRARGTRHRTPPTRTAKALHALRSPHRRRGRHRPASGSCPVLQSRPRTSASCGSARSPPCARGDCTKTTRPPCRSCLHCV</sequence>
<gene>
    <name evidence="2" type="ORF">AVDCRST_MAG71-1671</name>
</gene>
<feature type="non-terminal residue" evidence="2">
    <location>
        <position position="95"/>
    </location>
</feature>
<evidence type="ECO:0000313" key="2">
    <source>
        <dbReference type="EMBL" id="CAA9329272.1"/>
    </source>
</evidence>
<feature type="non-terminal residue" evidence="2">
    <location>
        <position position="1"/>
    </location>
</feature>
<dbReference type="EMBL" id="CADCUA010000405">
    <property type="protein sequence ID" value="CAA9329272.1"/>
    <property type="molecule type" value="Genomic_DNA"/>
</dbReference>
<accession>A0A6J4LC40</accession>
<organism evidence="2">
    <name type="scientific">uncultured Lysobacter sp</name>
    <dbReference type="NCBI Taxonomy" id="271060"/>
    <lineage>
        <taxon>Bacteria</taxon>
        <taxon>Pseudomonadati</taxon>
        <taxon>Pseudomonadota</taxon>
        <taxon>Gammaproteobacteria</taxon>
        <taxon>Lysobacterales</taxon>
        <taxon>Lysobacteraceae</taxon>
        <taxon>Lysobacter</taxon>
        <taxon>environmental samples</taxon>
    </lineage>
</organism>
<protein>
    <submittedName>
        <fullName evidence="2">Uncharacterized protein</fullName>
    </submittedName>
</protein>
<dbReference type="AlphaFoldDB" id="A0A6J4LC40"/>
<feature type="region of interest" description="Disordered" evidence="1">
    <location>
        <begin position="38"/>
        <end position="85"/>
    </location>
</feature>
<feature type="compositionally biased region" description="Polar residues" evidence="1">
    <location>
        <begin position="60"/>
        <end position="69"/>
    </location>
</feature>
<evidence type="ECO:0000256" key="1">
    <source>
        <dbReference type="SAM" id="MobiDB-lite"/>
    </source>
</evidence>